<dbReference type="RefSeq" id="WP_008739262.1">
    <property type="nucleotide sequence ID" value="NZ_CP004387.1"/>
</dbReference>
<dbReference type="STRING" id="391936.S7S_07195"/>
<dbReference type="CDD" id="cd06170">
    <property type="entry name" value="LuxR_C_like"/>
    <property type="match status" value="1"/>
</dbReference>
<accession>A0A0B4XMH8</accession>
<dbReference type="Pfam" id="PF00072">
    <property type="entry name" value="Response_reg"/>
    <property type="match status" value="1"/>
</dbReference>
<dbReference type="PROSITE" id="PS00622">
    <property type="entry name" value="HTH_LUXR_1"/>
    <property type="match status" value="1"/>
</dbReference>
<keyword evidence="2" id="KW-0238">DNA-binding</keyword>
<dbReference type="PROSITE" id="PS50110">
    <property type="entry name" value="RESPONSE_REGULATORY"/>
    <property type="match status" value="1"/>
</dbReference>
<feature type="domain" description="Response regulatory" evidence="5">
    <location>
        <begin position="3"/>
        <end position="120"/>
    </location>
</feature>
<protein>
    <submittedName>
        <fullName evidence="6">LuxR family two component transcriptional regulator</fullName>
    </submittedName>
</protein>
<dbReference type="InterPro" id="IPR011006">
    <property type="entry name" value="CheY-like_superfamily"/>
</dbReference>
<dbReference type="InterPro" id="IPR016032">
    <property type="entry name" value="Sig_transdc_resp-reg_C-effctor"/>
</dbReference>
<dbReference type="PANTHER" id="PTHR45566">
    <property type="entry name" value="HTH-TYPE TRANSCRIPTIONAL REGULATOR YHJB-RELATED"/>
    <property type="match status" value="1"/>
</dbReference>
<dbReference type="KEGG" id="apac:S7S_07195"/>
<evidence type="ECO:0000259" key="4">
    <source>
        <dbReference type="PROSITE" id="PS50043"/>
    </source>
</evidence>
<dbReference type="OrthoDB" id="9814495at2"/>
<dbReference type="PANTHER" id="PTHR45566:SF1">
    <property type="entry name" value="HTH-TYPE TRANSCRIPTIONAL REGULATOR YHJB-RELATED"/>
    <property type="match status" value="1"/>
</dbReference>
<dbReference type="AlphaFoldDB" id="A0A0B4XMH8"/>
<dbReference type="SMART" id="SM00421">
    <property type="entry name" value="HTH_LUXR"/>
    <property type="match status" value="1"/>
</dbReference>
<dbReference type="InterPro" id="IPR051015">
    <property type="entry name" value="EvgA-like"/>
</dbReference>
<dbReference type="SMART" id="SM00448">
    <property type="entry name" value="REC"/>
    <property type="match status" value="1"/>
</dbReference>
<evidence type="ECO:0000259" key="5">
    <source>
        <dbReference type="PROSITE" id="PS50110"/>
    </source>
</evidence>
<dbReference type="SUPFAM" id="SSF46894">
    <property type="entry name" value="C-terminal effector domain of the bipartite response regulators"/>
    <property type="match status" value="1"/>
</dbReference>
<dbReference type="InterPro" id="IPR001789">
    <property type="entry name" value="Sig_transdc_resp-reg_receiver"/>
</dbReference>
<evidence type="ECO:0000313" key="6">
    <source>
        <dbReference type="EMBL" id="AJD47855.1"/>
    </source>
</evidence>
<dbReference type="GO" id="GO:0000160">
    <property type="term" value="P:phosphorelay signal transduction system"/>
    <property type="evidence" value="ECO:0007669"/>
    <property type="project" value="InterPro"/>
</dbReference>
<feature type="modified residue" description="4-aspartylphosphate" evidence="3">
    <location>
        <position position="55"/>
    </location>
</feature>
<dbReference type="GO" id="GO:0003677">
    <property type="term" value="F:DNA binding"/>
    <property type="evidence" value="ECO:0007669"/>
    <property type="project" value="UniProtKB-KW"/>
</dbReference>
<reference evidence="6 7" key="1">
    <citation type="journal article" date="2012" name="J. Bacteriol.">
        <title>Genome sequence of an alkane-degrading bacterium, Alcanivorax pacificus type strain W11-5, isolated from deep sea sediment.</title>
        <authorList>
            <person name="Lai Q."/>
            <person name="Shao Z."/>
        </authorList>
    </citation>
    <scope>NUCLEOTIDE SEQUENCE [LARGE SCALE GENOMIC DNA]</scope>
    <source>
        <strain evidence="6 7">W11-5</strain>
    </source>
</reference>
<dbReference type="Gene3D" id="3.40.50.2300">
    <property type="match status" value="1"/>
</dbReference>
<evidence type="ECO:0000256" key="3">
    <source>
        <dbReference type="PROSITE-ProRule" id="PRU00169"/>
    </source>
</evidence>
<sequence>MYQVLIADDHPLFREAIARVIDDGFPGSTLLEASDLDATLALVAENDDIDLVLLDLNMPGMQGLGGLVQLRNQFPTVPAVIVSAEEDKRVILQTVTYGAVGFITKSTPRKQMIHALEQILNGSVYLPSDIIRADASSGSSRHHDPGLLPELLESLTRKQLQVFERMARGESNKVIAYELNIAESTVKAHVSAILRKLGATNRVQAILSASDIDFGAYLKRPQKVTE</sequence>
<evidence type="ECO:0000313" key="7">
    <source>
        <dbReference type="Proteomes" id="UP000006764"/>
    </source>
</evidence>
<dbReference type="InterPro" id="IPR058245">
    <property type="entry name" value="NreC/VraR/RcsB-like_REC"/>
</dbReference>
<gene>
    <name evidence="6" type="ORF">S7S_07195</name>
</gene>
<keyword evidence="1 3" id="KW-0597">Phosphoprotein</keyword>
<dbReference type="CDD" id="cd17535">
    <property type="entry name" value="REC_NarL-like"/>
    <property type="match status" value="1"/>
</dbReference>
<dbReference type="PRINTS" id="PR00038">
    <property type="entry name" value="HTHLUXR"/>
</dbReference>
<name>A0A0B4XMH8_9GAMM</name>
<dbReference type="HOGENOM" id="CLU_000445_90_8_6"/>
<dbReference type="Proteomes" id="UP000006764">
    <property type="component" value="Chromosome"/>
</dbReference>
<proteinExistence type="predicted"/>
<dbReference type="SUPFAM" id="SSF52172">
    <property type="entry name" value="CheY-like"/>
    <property type="match status" value="1"/>
</dbReference>
<organism evidence="6 7">
    <name type="scientific">Isoalcanivorax pacificus W11-5</name>
    <dbReference type="NCBI Taxonomy" id="391936"/>
    <lineage>
        <taxon>Bacteria</taxon>
        <taxon>Pseudomonadati</taxon>
        <taxon>Pseudomonadota</taxon>
        <taxon>Gammaproteobacteria</taxon>
        <taxon>Oceanospirillales</taxon>
        <taxon>Alcanivoracaceae</taxon>
        <taxon>Isoalcanivorax</taxon>
    </lineage>
</organism>
<dbReference type="GO" id="GO:0006355">
    <property type="term" value="P:regulation of DNA-templated transcription"/>
    <property type="evidence" value="ECO:0007669"/>
    <property type="project" value="InterPro"/>
</dbReference>
<dbReference type="Pfam" id="PF00196">
    <property type="entry name" value="GerE"/>
    <property type="match status" value="1"/>
</dbReference>
<keyword evidence="7" id="KW-1185">Reference proteome</keyword>
<dbReference type="PROSITE" id="PS50043">
    <property type="entry name" value="HTH_LUXR_2"/>
    <property type="match status" value="1"/>
</dbReference>
<feature type="domain" description="HTH luxR-type" evidence="4">
    <location>
        <begin position="148"/>
        <end position="213"/>
    </location>
</feature>
<evidence type="ECO:0000256" key="1">
    <source>
        <dbReference type="ARBA" id="ARBA00022553"/>
    </source>
</evidence>
<dbReference type="InterPro" id="IPR000792">
    <property type="entry name" value="Tscrpt_reg_LuxR_C"/>
</dbReference>
<evidence type="ECO:0000256" key="2">
    <source>
        <dbReference type="ARBA" id="ARBA00023125"/>
    </source>
</evidence>
<dbReference type="EMBL" id="CP004387">
    <property type="protein sequence ID" value="AJD47855.1"/>
    <property type="molecule type" value="Genomic_DNA"/>
</dbReference>